<keyword evidence="2" id="KW-1185">Reference proteome</keyword>
<dbReference type="OrthoDB" id="6432911at2759"/>
<evidence type="ECO:0000313" key="1">
    <source>
        <dbReference type="EMBL" id="GFT08739.1"/>
    </source>
</evidence>
<dbReference type="AlphaFoldDB" id="A0A8X6NED6"/>
<feature type="non-terminal residue" evidence="1">
    <location>
        <position position="1"/>
    </location>
</feature>
<sequence>MKERNKIFQQKQLFYFWGFYKPHIFFVKAEAVKQLFSKGNGAKEKSWHYEFFKPLSGTGLVT</sequence>
<dbReference type="EMBL" id="BMAW01103363">
    <property type="protein sequence ID" value="GFT08739.1"/>
    <property type="molecule type" value="Genomic_DNA"/>
</dbReference>
<protein>
    <submittedName>
        <fullName evidence="1">Uncharacterized protein</fullName>
    </submittedName>
</protein>
<name>A0A8X6NED6_NEPPI</name>
<comment type="caution">
    <text evidence="1">The sequence shown here is derived from an EMBL/GenBank/DDBJ whole genome shotgun (WGS) entry which is preliminary data.</text>
</comment>
<accession>A0A8X6NED6</accession>
<evidence type="ECO:0000313" key="2">
    <source>
        <dbReference type="Proteomes" id="UP000887013"/>
    </source>
</evidence>
<reference evidence="1" key="1">
    <citation type="submission" date="2020-08" db="EMBL/GenBank/DDBJ databases">
        <title>Multicomponent nature underlies the extraordinary mechanical properties of spider dragline silk.</title>
        <authorList>
            <person name="Kono N."/>
            <person name="Nakamura H."/>
            <person name="Mori M."/>
            <person name="Yoshida Y."/>
            <person name="Ohtoshi R."/>
            <person name="Malay A.D."/>
            <person name="Moran D.A.P."/>
            <person name="Tomita M."/>
            <person name="Numata K."/>
            <person name="Arakawa K."/>
        </authorList>
    </citation>
    <scope>NUCLEOTIDE SEQUENCE</scope>
</reference>
<dbReference type="Proteomes" id="UP000887013">
    <property type="component" value="Unassembled WGS sequence"/>
</dbReference>
<gene>
    <name evidence="1" type="ORF">NPIL_474451</name>
</gene>
<organism evidence="1 2">
    <name type="scientific">Nephila pilipes</name>
    <name type="common">Giant wood spider</name>
    <name type="synonym">Nephila maculata</name>
    <dbReference type="NCBI Taxonomy" id="299642"/>
    <lineage>
        <taxon>Eukaryota</taxon>
        <taxon>Metazoa</taxon>
        <taxon>Ecdysozoa</taxon>
        <taxon>Arthropoda</taxon>
        <taxon>Chelicerata</taxon>
        <taxon>Arachnida</taxon>
        <taxon>Araneae</taxon>
        <taxon>Araneomorphae</taxon>
        <taxon>Entelegynae</taxon>
        <taxon>Araneoidea</taxon>
        <taxon>Nephilidae</taxon>
        <taxon>Nephila</taxon>
    </lineage>
</organism>
<proteinExistence type="predicted"/>